<feature type="transmembrane region" description="Helical" evidence="16">
    <location>
        <begin position="85"/>
        <end position="107"/>
    </location>
</feature>
<evidence type="ECO:0000256" key="1">
    <source>
        <dbReference type="ARBA" id="ARBA00004225"/>
    </source>
</evidence>
<evidence type="ECO:0000256" key="3">
    <source>
        <dbReference type="ARBA" id="ARBA00012944"/>
    </source>
</evidence>
<dbReference type="RefSeq" id="YP_009555381.1">
    <property type="nucleotide sequence ID" value="NC_040921.1"/>
</dbReference>
<dbReference type="InterPro" id="IPR050269">
    <property type="entry name" value="ComplexI_Subunit6"/>
</dbReference>
<feature type="transmembrane region" description="Helical" evidence="16">
    <location>
        <begin position="49"/>
        <end position="73"/>
    </location>
</feature>
<evidence type="ECO:0000256" key="8">
    <source>
        <dbReference type="ARBA" id="ARBA00022967"/>
    </source>
</evidence>
<gene>
    <name evidence="17" type="primary">ND6</name>
</gene>
<evidence type="ECO:0000256" key="14">
    <source>
        <dbReference type="ARBA" id="ARBA00031019"/>
    </source>
</evidence>
<keyword evidence="7 16" id="KW-0812">Transmembrane</keyword>
<evidence type="ECO:0000256" key="2">
    <source>
        <dbReference type="ARBA" id="ARBA00005698"/>
    </source>
</evidence>
<evidence type="ECO:0000256" key="4">
    <source>
        <dbReference type="ARBA" id="ARBA00021095"/>
    </source>
</evidence>
<evidence type="ECO:0000256" key="16">
    <source>
        <dbReference type="SAM" id="Phobius"/>
    </source>
</evidence>
<dbReference type="GeneID" id="39109029"/>
<dbReference type="PANTHER" id="PTHR11435:SF1">
    <property type="entry name" value="NADH-UBIQUINONE OXIDOREDUCTASE CHAIN 6"/>
    <property type="match status" value="1"/>
</dbReference>
<feature type="transmembrane region" description="Helical" evidence="16">
    <location>
        <begin position="143"/>
        <end position="163"/>
    </location>
</feature>
<keyword evidence="6" id="KW-0679">Respiratory chain</keyword>
<comment type="similarity">
    <text evidence="2">Belongs to the complex I subunit 6 family.</text>
</comment>
<dbReference type="CTD" id="4541"/>
<keyword evidence="9" id="KW-0249">Electron transport</keyword>
<evidence type="ECO:0000256" key="13">
    <source>
        <dbReference type="ARBA" id="ARBA00023136"/>
    </source>
</evidence>
<comment type="catalytic activity">
    <reaction evidence="15">
        <text>a ubiquinone + NADH + 5 H(+)(in) = a ubiquinol + NAD(+) + 4 H(+)(out)</text>
        <dbReference type="Rhea" id="RHEA:29091"/>
        <dbReference type="Rhea" id="RHEA-COMP:9565"/>
        <dbReference type="Rhea" id="RHEA-COMP:9566"/>
        <dbReference type="ChEBI" id="CHEBI:15378"/>
        <dbReference type="ChEBI" id="CHEBI:16389"/>
        <dbReference type="ChEBI" id="CHEBI:17976"/>
        <dbReference type="ChEBI" id="CHEBI:57540"/>
        <dbReference type="ChEBI" id="CHEBI:57945"/>
        <dbReference type="EC" id="7.1.1.2"/>
    </reaction>
</comment>
<keyword evidence="13 16" id="KW-0472">Membrane</keyword>
<organism evidence="17">
    <name type="scientific">Triodia sylvina</name>
    <dbReference type="NCBI Taxonomy" id="537462"/>
    <lineage>
        <taxon>Eukaryota</taxon>
        <taxon>Metazoa</taxon>
        <taxon>Ecdysozoa</taxon>
        <taxon>Arthropoda</taxon>
        <taxon>Hexapoda</taxon>
        <taxon>Insecta</taxon>
        <taxon>Pterygota</taxon>
        <taxon>Neoptera</taxon>
        <taxon>Endopterygota</taxon>
        <taxon>Lepidoptera</taxon>
        <taxon>Glossata</taxon>
        <taxon>Exoporia</taxon>
        <taxon>Hepialoidea</taxon>
        <taxon>Hepialidae</taxon>
        <taxon>Triodia</taxon>
    </lineage>
</organism>
<dbReference type="GO" id="GO:0008137">
    <property type="term" value="F:NADH dehydrogenase (ubiquinone) activity"/>
    <property type="evidence" value="ECO:0007669"/>
    <property type="project" value="UniProtKB-EC"/>
</dbReference>
<comment type="subcellular location">
    <subcellularLocation>
        <location evidence="1">Mitochondrion membrane</location>
        <topology evidence="1">Multi-pass membrane protein</topology>
    </subcellularLocation>
</comment>
<evidence type="ECO:0000256" key="12">
    <source>
        <dbReference type="ARBA" id="ARBA00023128"/>
    </source>
</evidence>
<accession>A0A3T0IB55</accession>
<evidence type="ECO:0000256" key="9">
    <source>
        <dbReference type="ARBA" id="ARBA00022982"/>
    </source>
</evidence>
<keyword evidence="12 17" id="KW-0496">Mitochondrion</keyword>
<evidence type="ECO:0000256" key="11">
    <source>
        <dbReference type="ARBA" id="ARBA00023027"/>
    </source>
</evidence>
<evidence type="ECO:0000256" key="7">
    <source>
        <dbReference type="ARBA" id="ARBA00022692"/>
    </source>
</evidence>
<evidence type="ECO:0000256" key="10">
    <source>
        <dbReference type="ARBA" id="ARBA00022989"/>
    </source>
</evidence>
<evidence type="ECO:0000256" key="5">
    <source>
        <dbReference type="ARBA" id="ARBA00022448"/>
    </source>
</evidence>
<dbReference type="PANTHER" id="PTHR11435">
    <property type="entry name" value="NADH UBIQUINONE OXIDOREDUCTASE SUBUNIT ND6"/>
    <property type="match status" value="1"/>
</dbReference>
<sequence length="175" mass="20723">MFKLFVAMLLILFSTMMFFLNHPLSMGFMLLLQTIMISLISGMMLNTFWFSYILFLTILGGLLVMFIYVASIASNEMFKFNLNLLMFYMMILIIMFIMILILNNLYWLNLNINMEMLNFWNKMIFFNNENSINISKIYNNQSYFLTLTSIIYLLITLFAIIKITNINYGPLRSTL</sequence>
<name>A0A3T0IB55_9NEOP</name>
<reference evidence="17" key="1">
    <citation type="submission" date="2018-03" db="EMBL/GenBank/DDBJ databases">
        <title>Complete Mitochondrial Genome of Triodia sylvina.</title>
        <authorList>
            <person name="Li C."/>
        </authorList>
    </citation>
    <scope>NUCLEOTIDE SEQUENCE</scope>
</reference>
<dbReference type="EMBL" id="MH105794">
    <property type="protein sequence ID" value="AZU95918.1"/>
    <property type="molecule type" value="Genomic_DNA"/>
</dbReference>
<dbReference type="AlphaFoldDB" id="A0A3T0IB55"/>
<evidence type="ECO:0000256" key="6">
    <source>
        <dbReference type="ARBA" id="ARBA00022660"/>
    </source>
</evidence>
<dbReference type="GO" id="GO:0031966">
    <property type="term" value="C:mitochondrial membrane"/>
    <property type="evidence" value="ECO:0007669"/>
    <property type="project" value="UniProtKB-SubCell"/>
</dbReference>
<protein>
    <recommendedName>
        <fullName evidence="4">NADH-ubiquinone oxidoreductase chain 6</fullName>
        <ecNumber evidence="3">7.1.1.2</ecNumber>
    </recommendedName>
    <alternativeName>
        <fullName evidence="14">NADH dehydrogenase subunit 6</fullName>
    </alternativeName>
</protein>
<keyword evidence="5" id="KW-0813">Transport</keyword>
<geneLocation type="mitochondrion" evidence="17"/>
<keyword evidence="8" id="KW-1278">Translocase</keyword>
<keyword evidence="10 16" id="KW-1133">Transmembrane helix</keyword>
<evidence type="ECO:0000313" key="17">
    <source>
        <dbReference type="EMBL" id="AZU95918.1"/>
    </source>
</evidence>
<evidence type="ECO:0000256" key="15">
    <source>
        <dbReference type="ARBA" id="ARBA00049551"/>
    </source>
</evidence>
<dbReference type="EC" id="7.1.1.2" evidence="3"/>
<keyword evidence="11" id="KW-0520">NAD</keyword>
<proteinExistence type="inferred from homology"/>